<dbReference type="Pfam" id="PF03279">
    <property type="entry name" value="Lip_A_acyltrans"/>
    <property type="match status" value="1"/>
</dbReference>
<evidence type="ECO:0000256" key="2">
    <source>
        <dbReference type="ARBA" id="ARBA00022475"/>
    </source>
</evidence>
<feature type="region of interest" description="Disordered" evidence="7">
    <location>
        <begin position="281"/>
        <end position="306"/>
    </location>
</feature>
<evidence type="ECO:0000256" key="7">
    <source>
        <dbReference type="SAM" id="MobiDB-lite"/>
    </source>
</evidence>
<evidence type="ECO:0000256" key="1">
    <source>
        <dbReference type="ARBA" id="ARBA00004533"/>
    </source>
</evidence>
<proteinExistence type="predicted"/>
<keyword evidence="4 9" id="KW-0808">Transferase</keyword>
<dbReference type="GO" id="GO:0005886">
    <property type="term" value="C:plasma membrane"/>
    <property type="evidence" value="ECO:0007669"/>
    <property type="project" value="UniProtKB-SubCell"/>
</dbReference>
<dbReference type="PANTHER" id="PTHR30606:SF10">
    <property type="entry name" value="PHOSPHATIDYLINOSITOL MANNOSIDE ACYLTRANSFERASE"/>
    <property type="match status" value="1"/>
</dbReference>
<keyword evidence="2" id="KW-1003">Cell membrane</keyword>
<feature type="transmembrane region" description="Helical" evidence="8">
    <location>
        <begin position="20"/>
        <end position="37"/>
    </location>
</feature>
<dbReference type="GO" id="GO:0016746">
    <property type="term" value="F:acyltransferase activity"/>
    <property type="evidence" value="ECO:0007669"/>
    <property type="project" value="UniProtKB-KW"/>
</dbReference>
<keyword evidence="6 9" id="KW-0012">Acyltransferase</keyword>
<name>A0A212J3E6_9DELT</name>
<keyword evidence="5 8" id="KW-0472">Membrane</keyword>
<evidence type="ECO:0000256" key="8">
    <source>
        <dbReference type="SAM" id="Phobius"/>
    </source>
</evidence>
<dbReference type="AlphaFoldDB" id="A0A212J3E6"/>
<dbReference type="PANTHER" id="PTHR30606">
    <property type="entry name" value="LIPID A BIOSYNTHESIS LAUROYL ACYLTRANSFERASE"/>
    <property type="match status" value="1"/>
</dbReference>
<dbReference type="GO" id="GO:0009247">
    <property type="term" value="P:glycolipid biosynthetic process"/>
    <property type="evidence" value="ECO:0007669"/>
    <property type="project" value="UniProtKB-ARBA"/>
</dbReference>
<dbReference type="EMBL" id="FLUQ01000001">
    <property type="protein sequence ID" value="SBV93914.1"/>
    <property type="molecule type" value="Genomic_DNA"/>
</dbReference>
<organism evidence="9">
    <name type="scientific">uncultured delta proteobacterium</name>
    <dbReference type="NCBI Taxonomy" id="34034"/>
    <lineage>
        <taxon>Bacteria</taxon>
        <taxon>Deltaproteobacteria</taxon>
        <taxon>environmental samples</taxon>
    </lineage>
</organism>
<reference evidence="9" key="1">
    <citation type="submission" date="2016-04" db="EMBL/GenBank/DDBJ databases">
        <authorList>
            <person name="Evans L.H."/>
            <person name="Alamgir A."/>
            <person name="Owens N."/>
            <person name="Weber N.D."/>
            <person name="Virtaneva K."/>
            <person name="Barbian K."/>
            <person name="Babar A."/>
            <person name="Rosenke K."/>
        </authorList>
    </citation>
    <scope>NUCLEOTIDE SEQUENCE</scope>
    <source>
        <strain evidence="9">86</strain>
    </source>
</reference>
<sequence>MKRAFYFGLARLMRKLDFPGIARVANVLGFVMWTFLFRRRKATIERIKHHLNLPEREAVRVAKASFYSTALSFLEIFLNDRLRMEYVQVETPDLLRQMMAPGQPGMLATAHFGSWELLGAILSQTASRPTMTVARKQKDPVVSDLIKELRGESKLIAVDHRSASGPALECMRSGGTVGFLLDHNTNRKESIFLPFFNDVAAVNMGPALLAARVKAMVYPVFLRRDGLRRYTLHMHEPLDVATLEGSLSERVRRIAEFYTKAVEDEVRACPEQWLWMHNRWKTRPPEDDERPAKKKRESGNRDADAV</sequence>
<keyword evidence="8" id="KW-0812">Transmembrane</keyword>
<protein>
    <submittedName>
        <fullName evidence="9">Lipid A biosynthesis acyltransferase</fullName>
    </submittedName>
</protein>
<keyword evidence="8" id="KW-1133">Transmembrane helix</keyword>
<evidence type="ECO:0000256" key="5">
    <source>
        <dbReference type="ARBA" id="ARBA00023136"/>
    </source>
</evidence>
<gene>
    <name evidence="9" type="ORF">KL86DPRO_10613</name>
</gene>
<keyword evidence="3" id="KW-0997">Cell inner membrane</keyword>
<evidence type="ECO:0000256" key="6">
    <source>
        <dbReference type="ARBA" id="ARBA00023315"/>
    </source>
</evidence>
<feature type="compositionally biased region" description="Basic and acidic residues" evidence="7">
    <location>
        <begin position="297"/>
        <end position="306"/>
    </location>
</feature>
<dbReference type="InterPro" id="IPR004960">
    <property type="entry name" value="LipA_acyltrans"/>
</dbReference>
<evidence type="ECO:0000256" key="3">
    <source>
        <dbReference type="ARBA" id="ARBA00022519"/>
    </source>
</evidence>
<evidence type="ECO:0000256" key="4">
    <source>
        <dbReference type="ARBA" id="ARBA00022679"/>
    </source>
</evidence>
<comment type="subcellular location">
    <subcellularLocation>
        <location evidence="1">Cell inner membrane</location>
    </subcellularLocation>
</comment>
<accession>A0A212J3E6</accession>
<dbReference type="CDD" id="cd07984">
    <property type="entry name" value="LPLAT_LABLAT-like"/>
    <property type="match status" value="1"/>
</dbReference>
<evidence type="ECO:0000313" key="9">
    <source>
        <dbReference type="EMBL" id="SBV93914.1"/>
    </source>
</evidence>